<name>A0A914WYA8_9BILA</name>
<keyword evidence="8" id="KW-1185">Reference proteome</keyword>
<feature type="domain" description="Amino acid transporter transmembrane" evidence="7">
    <location>
        <begin position="37"/>
        <end position="401"/>
    </location>
</feature>
<keyword evidence="3 6" id="KW-0812">Transmembrane</keyword>
<feature type="transmembrane region" description="Helical" evidence="6">
    <location>
        <begin position="179"/>
        <end position="202"/>
    </location>
</feature>
<feature type="transmembrane region" description="Helical" evidence="6">
    <location>
        <begin position="118"/>
        <end position="137"/>
    </location>
</feature>
<feature type="transmembrane region" description="Helical" evidence="6">
    <location>
        <begin position="222"/>
        <end position="243"/>
    </location>
</feature>
<evidence type="ECO:0000256" key="6">
    <source>
        <dbReference type="SAM" id="Phobius"/>
    </source>
</evidence>
<keyword evidence="5 6" id="KW-0472">Membrane</keyword>
<dbReference type="PANTHER" id="PTHR48017">
    <property type="entry name" value="OS05G0424000 PROTEIN-RELATED"/>
    <property type="match status" value="1"/>
</dbReference>
<feature type="transmembrane region" description="Helical" evidence="6">
    <location>
        <begin position="339"/>
        <end position="356"/>
    </location>
</feature>
<feature type="transmembrane region" description="Helical" evidence="6">
    <location>
        <begin position="296"/>
        <end position="318"/>
    </location>
</feature>
<protein>
    <submittedName>
        <fullName evidence="9">Amino acid transporter transmembrane domain-containing protein</fullName>
    </submittedName>
</protein>
<feature type="transmembrane region" description="Helical" evidence="6">
    <location>
        <begin position="416"/>
        <end position="438"/>
    </location>
</feature>
<dbReference type="GO" id="GO:0016020">
    <property type="term" value="C:membrane"/>
    <property type="evidence" value="ECO:0007669"/>
    <property type="project" value="UniProtKB-SubCell"/>
</dbReference>
<evidence type="ECO:0000256" key="5">
    <source>
        <dbReference type="ARBA" id="ARBA00023136"/>
    </source>
</evidence>
<feature type="transmembrane region" description="Helical" evidence="6">
    <location>
        <begin position="61"/>
        <end position="88"/>
    </location>
</feature>
<feature type="transmembrane region" description="Helical" evidence="6">
    <location>
        <begin position="362"/>
        <end position="386"/>
    </location>
</feature>
<evidence type="ECO:0000256" key="4">
    <source>
        <dbReference type="ARBA" id="ARBA00022989"/>
    </source>
</evidence>
<evidence type="ECO:0000256" key="3">
    <source>
        <dbReference type="ARBA" id="ARBA00022692"/>
    </source>
</evidence>
<evidence type="ECO:0000313" key="8">
    <source>
        <dbReference type="Proteomes" id="UP000887566"/>
    </source>
</evidence>
<feature type="transmembrane region" description="Helical" evidence="6">
    <location>
        <begin position="255"/>
        <end position="276"/>
    </location>
</feature>
<keyword evidence="2" id="KW-0813">Transport</keyword>
<dbReference type="WBParaSite" id="PSAMB.scaffold5710size11043.g27169.t1">
    <property type="protein sequence ID" value="PSAMB.scaffold5710size11043.g27169.t1"/>
    <property type="gene ID" value="PSAMB.scaffold5710size11043.g27169"/>
</dbReference>
<evidence type="ECO:0000259" key="7">
    <source>
        <dbReference type="Pfam" id="PF01490"/>
    </source>
</evidence>
<evidence type="ECO:0000256" key="2">
    <source>
        <dbReference type="ARBA" id="ARBA00022448"/>
    </source>
</evidence>
<comment type="subcellular location">
    <subcellularLocation>
        <location evidence="1">Membrane</location>
    </subcellularLocation>
</comment>
<sequence>MDDNVGTKKKHVYTLENYGNGSGRHENANGLNTVVTGLFIVGEMAGGGVVAMPKAMIDSNWAGLALIVLGAILSAYTGVQLGWCWTILQDRWPIYRSHCRKPYPAMAERAFGIVTKHIVSLCIDLTLFGVSVVFLLLASENIHTFLEHFFSVEMDYCILVLIVAAVMLPITFLRSPKDFWPAVVCAMIMTSVAVTLLIVGIGKDGAKYEATSVKPPLKFREFFLAFGTIMFSYGGHAAFPTIQHDMKRPAEFTKAVILAYIIIIVLYTPVSMAGFLVYGGNNNVTSNIIDSIDTEWIQQTTNILITLHVILSLVIVFNPINQELEEVLRLPHRFTWKRAVSRTCVMVVVVFVGESIPRFGLVLNLVGGSTITLLTFVLPGLFYLFLRAGQMNEGTENAHKKASIGDVFRNIPPWEILVNLAVIAIGLIGGVATTYSAIYDIVHTDTFVKPCYLK</sequence>
<dbReference type="InterPro" id="IPR013057">
    <property type="entry name" value="AA_transpt_TM"/>
</dbReference>
<evidence type="ECO:0000313" key="9">
    <source>
        <dbReference type="WBParaSite" id="PSAMB.scaffold5710size11043.g27169.t1"/>
    </source>
</evidence>
<keyword evidence="4 6" id="KW-1133">Transmembrane helix</keyword>
<evidence type="ECO:0000256" key="1">
    <source>
        <dbReference type="ARBA" id="ARBA00004370"/>
    </source>
</evidence>
<dbReference type="Proteomes" id="UP000887566">
    <property type="component" value="Unplaced"/>
</dbReference>
<dbReference type="Pfam" id="PF01490">
    <property type="entry name" value="Aa_trans"/>
    <property type="match status" value="1"/>
</dbReference>
<dbReference type="FunFam" id="1.20.1740.10:FF:000052">
    <property type="entry name" value="Lysine histidine transporter-like 3"/>
    <property type="match status" value="1"/>
</dbReference>
<accession>A0A914WYA8</accession>
<organism evidence="8 9">
    <name type="scientific">Plectus sambesii</name>
    <dbReference type="NCBI Taxonomy" id="2011161"/>
    <lineage>
        <taxon>Eukaryota</taxon>
        <taxon>Metazoa</taxon>
        <taxon>Ecdysozoa</taxon>
        <taxon>Nematoda</taxon>
        <taxon>Chromadorea</taxon>
        <taxon>Plectida</taxon>
        <taxon>Plectina</taxon>
        <taxon>Plectoidea</taxon>
        <taxon>Plectidae</taxon>
        <taxon>Plectus</taxon>
    </lineage>
</organism>
<feature type="transmembrane region" description="Helical" evidence="6">
    <location>
        <begin position="149"/>
        <end position="172"/>
    </location>
</feature>
<proteinExistence type="predicted"/>
<reference evidence="9" key="1">
    <citation type="submission" date="2022-11" db="UniProtKB">
        <authorList>
            <consortium name="WormBaseParasite"/>
        </authorList>
    </citation>
    <scope>IDENTIFICATION</scope>
</reference>
<dbReference type="AlphaFoldDB" id="A0A914WYA8"/>